<accession>A0A816N324</accession>
<dbReference type="Proteomes" id="UP000663824">
    <property type="component" value="Unassembled WGS sequence"/>
</dbReference>
<organism evidence="1 2">
    <name type="scientific">Rotaria magnacalcarata</name>
    <dbReference type="NCBI Taxonomy" id="392030"/>
    <lineage>
        <taxon>Eukaryota</taxon>
        <taxon>Metazoa</taxon>
        <taxon>Spiralia</taxon>
        <taxon>Gnathifera</taxon>
        <taxon>Rotifera</taxon>
        <taxon>Eurotatoria</taxon>
        <taxon>Bdelloidea</taxon>
        <taxon>Philodinida</taxon>
        <taxon>Philodinidae</taxon>
        <taxon>Rotaria</taxon>
    </lineage>
</organism>
<name>A0A816N324_9BILA</name>
<protein>
    <submittedName>
        <fullName evidence="1">Uncharacterized protein</fullName>
    </submittedName>
</protein>
<reference evidence="1" key="1">
    <citation type="submission" date="2021-02" db="EMBL/GenBank/DDBJ databases">
        <authorList>
            <person name="Nowell W R."/>
        </authorList>
    </citation>
    <scope>NUCLEOTIDE SEQUENCE</scope>
</reference>
<dbReference type="AlphaFoldDB" id="A0A816N324"/>
<comment type="caution">
    <text evidence="1">The sequence shown here is derived from an EMBL/GenBank/DDBJ whole genome shotgun (WGS) entry which is preliminary data.</text>
</comment>
<proteinExistence type="predicted"/>
<dbReference type="EMBL" id="CAJNRE010003457">
    <property type="protein sequence ID" value="CAF2019557.1"/>
    <property type="molecule type" value="Genomic_DNA"/>
</dbReference>
<evidence type="ECO:0000313" key="2">
    <source>
        <dbReference type="Proteomes" id="UP000663824"/>
    </source>
</evidence>
<sequence>MESMLNKQVSHLYQFDYTMTHRLDYREIIEDFRQWPMHSVYYEHENTKWLLTSDVKYIHYLNHVNITTEDEMLEIKETFSRARQLTTCLSINIKLSRQISKLILSVESPVSLMNFIPQENIHCLLVKRRLIDENKIKIKILANQFSRV</sequence>
<evidence type="ECO:0000313" key="1">
    <source>
        <dbReference type="EMBL" id="CAF2019557.1"/>
    </source>
</evidence>
<gene>
    <name evidence="1" type="ORF">MBJ925_LOCUS9185</name>
</gene>